<keyword evidence="6" id="KW-0554">One-carbon metabolism</keyword>
<keyword evidence="20" id="KW-1185">Reference proteome</keyword>
<dbReference type="GO" id="GO:0006730">
    <property type="term" value="P:one-carbon metabolic process"/>
    <property type="evidence" value="ECO:0007669"/>
    <property type="project" value="UniProtKB-KW"/>
</dbReference>
<evidence type="ECO:0000256" key="3">
    <source>
        <dbReference type="ARBA" id="ARBA00005224"/>
    </source>
</evidence>
<reference evidence="19 20" key="1">
    <citation type="submission" date="2020-02" db="EMBL/GenBank/DDBJ databases">
        <title>Rhodobacter algicola sp. nov., isolated from microalga culture.</title>
        <authorList>
            <person name="Park C.-Y."/>
        </authorList>
    </citation>
    <scope>NUCLEOTIDE SEQUENCE [LARGE SCALE GENOMIC DNA]</scope>
    <source>
        <strain evidence="19 20">ETT8</strain>
    </source>
</reference>
<dbReference type="SUPFAM" id="SSF55973">
    <property type="entry name" value="S-adenosylmethionine synthetase"/>
    <property type="match status" value="3"/>
</dbReference>
<comment type="pathway">
    <text evidence="3">Amino-acid biosynthesis; S-adenosyl-L-methionine biosynthesis; S-adenosyl-L-methionine from L-methionine: step 1/1.</text>
</comment>
<dbReference type="Pfam" id="PF02772">
    <property type="entry name" value="S-AdoMet_synt_M"/>
    <property type="match status" value="1"/>
</dbReference>
<feature type="domain" description="S-adenosylmethionine synthetase C-terminal" evidence="18">
    <location>
        <begin position="231"/>
        <end position="367"/>
    </location>
</feature>
<keyword evidence="9" id="KW-0547">Nucleotide-binding</keyword>
<dbReference type="Proteomes" id="UP000481421">
    <property type="component" value="Unassembled WGS sequence"/>
</dbReference>
<dbReference type="NCBIfam" id="TIGR01034">
    <property type="entry name" value="metK"/>
    <property type="match status" value="1"/>
</dbReference>
<comment type="caution">
    <text evidence="19">The sequence shown here is derived from an EMBL/GenBank/DDBJ whole genome shotgun (WGS) entry which is preliminary data.</text>
</comment>
<keyword evidence="10" id="KW-0067">ATP-binding</keyword>
<dbReference type="GO" id="GO:0046872">
    <property type="term" value="F:metal ion binding"/>
    <property type="evidence" value="ECO:0007669"/>
    <property type="project" value="UniProtKB-KW"/>
</dbReference>
<evidence type="ECO:0000256" key="7">
    <source>
        <dbReference type="ARBA" id="ARBA00022679"/>
    </source>
</evidence>
<evidence type="ECO:0000259" key="17">
    <source>
        <dbReference type="Pfam" id="PF02772"/>
    </source>
</evidence>
<dbReference type="InterPro" id="IPR022629">
    <property type="entry name" value="S-AdoMet_synt_central"/>
</dbReference>
<evidence type="ECO:0000259" key="16">
    <source>
        <dbReference type="Pfam" id="PF00438"/>
    </source>
</evidence>
<dbReference type="CDD" id="cd18079">
    <property type="entry name" value="S-AdoMet_synt"/>
    <property type="match status" value="1"/>
</dbReference>
<dbReference type="RefSeq" id="WP_164615436.1">
    <property type="nucleotide sequence ID" value="NZ_JAAIKE010000014.1"/>
</dbReference>
<keyword evidence="11 14" id="KW-0460">Magnesium</keyword>
<dbReference type="AlphaFoldDB" id="A0A6B3RTU1"/>
<evidence type="ECO:0000256" key="12">
    <source>
        <dbReference type="ARBA" id="ARBA00022958"/>
    </source>
</evidence>
<protein>
    <recommendedName>
        <fullName evidence="5 13">Methionine adenosyltransferase</fullName>
        <ecNumber evidence="5 13">2.5.1.6</ecNumber>
    </recommendedName>
</protein>
<dbReference type="InterPro" id="IPR022631">
    <property type="entry name" value="ADOMET_SYNTHASE_CS"/>
</dbReference>
<dbReference type="PIRSF" id="PIRSF000497">
    <property type="entry name" value="MAT"/>
    <property type="match status" value="1"/>
</dbReference>
<name>A0A6B3RTU1_9RHOB</name>
<gene>
    <name evidence="19" type="ORF">G3572_20725</name>
</gene>
<comment type="cofactor">
    <cofactor evidence="2">
        <name>K(+)</name>
        <dbReference type="ChEBI" id="CHEBI:29103"/>
    </cofactor>
</comment>
<evidence type="ECO:0000313" key="19">
    <source>
        <dbReference type="EMBL" id="NEX48626.1"/>
    </source>
</evidence>
<dbReference type="Gene3D" id="3.30.300.10">
    <property type="match status" value="3"/>
</dbReference>
<dbReference type="Pfam" id="PF02773">
    <property type="entry name" value="S-AdoMet_synt_C"/>
    <property type="match status" value="1"/>
</dbReference>
<evidence type="ECO:0000256" key="14">
    <source>
        <dbReference type="RuleBase" id="RU000542"/>
    </source>
</evidence>
<feature type="domain" description="S-adenosylmethionine synthetase central" evidence="17">
    <location>
        <begin position="114"/>
        <end position="229"/>
    </location>
</feature>
<evidence type="ECO:0000256" key="5">
    <source>
        <dbReference type="ARBA" id="ARBA00012828"/>
    </source>
</evidence>
<evidence type="ECO:0000256" key="13">
    <source>
        <dbReference type="NCBIfam" id="TIGR01034"/>
    </source>
</evidence>
<evidence type="ECO:0000256" key="9">
    <source>
        <dbReference type="ARBA" id="ARBA00022741"/>
    </source>
</evidence>
<dbReference type="Pfam" id="PF00438">
    <property type="entry name" value="S-AdoMet_synt_N"/>
    <property type="match status" value="1"/>
</dbReference>
<dbReference type="PROSITE" id="PS00377">
    <property type="entry name" value="ADOMET_SYNTHASE_2"/>
    <property type="match status" value="1"/>
</dbReference>
<evidence type="ECO:0000256" key="4">
    <source>
        <dbReference type="ARBA" id="ARBA00009685"/>
    </source>
</evidence>
<evidence type="ECO:0000256" key="11">
    <source>
        <dbReference type="ARBA" id="ARBA00022842"/>
    </source>
</evidence>
<dbReference type="EC" id="2.5.1.6" evidence="5 13"/>
<feature type="domain" description="S-adenosylmethionine synthetase N-terminal" evidence="16">
    <location>
        <begin position="7"/>
        <end position="103"/>
    </location>
</feature>
<comment type="subcellular location">
    <subcellularLocation>
        <location evidence="14">Cytoplasm</location>
    </subcellularLocation>
</comment>
<dbReference type="InterPro" id="IPR022630">
    <property type="entry name" value="S-AdoMet_synt_C"/>
</dbReference>
<comment type="subunit">
    <text evidence="14">Homotetramer.</text>
</comment>
<dbReference type="PANTHER" id="PTHR11964">
    <property type="entry name" value="S-ADENOSYLMETHIONINE SYNTHETASE"/>
    <property type="match status" value="1"/>
</dbReference>
<evidence type="ECO:0000256" key="6">
    <source>
        <dbReference type="ARBA" id="ARBA00022563"/>
    </source>
</evidence>
<dbReference type="GO" id="GO:0004478">
    <property type="term" value="F:methionine adenosyltransferase activity"/>
    <property type="evidence" value="ECO:0007669"/>
    <property type="project" value="UniProtKB-UniRule"/>
</dbReference>
<dbReference type="PROSITE" id="PS00376">
    <property type="entry name" value="ADOMET_SYNTHASE_1"/>
    <property type="match status" value="1"/>
</dbReference>
<dbReference type="UniPathway" id="UPA00315">
    <property type="reaction ID" value="UER00080"/>
</dbReference>
<evidence type="ECO:0000256" key="1">
    <source>
        <dbReference type="ARBA" id="ARBA00001946"/>
    </source>
</evidence>
<evidence type="ECO:0000256" key="10">
    <source>
        <dbReference type="ARBA" id="ARBA00022840"/>
    </source>
</evidence>
<dbReference type="InterPro" id="IPR022628">
    <property type="entry name" value="S-AdoMet_synt_N"/>
</dbReference>
<comment type="similarity">
    <text evidence="4 15">Belongs to the AdoMet synthase family.</text>
</comment>
<sequence length="372" mass="40500">MQIHSGLFTSESVSAGHPDKICDQISDAILDTCLAQDPGSRVAMETAIKGDLLCLIGELTTLAEFDFEAVARDVLRDIGHTDGRWGVDTDRIRIVRQISHQSPEISSGVSQDDTGAGDQGIMFGFACTDTPEYMPLPIQLSHQLMRQHHALRRTPVGMLLGPDAKSQVTVRYKGGRPQHVSHVVISSQHSPDLAIEDLREMLREEIARPALGGWITDETVFHLNPAGTFHVGGPQSDAGLTGRKIIVDTYGGYARHGGGAFSGKDATKVDRSGAYAARQLAKDVVARGWAQDCEVRVAYAIGVAEPIEISFNVERGVFPADLYRECGVNLPELMRPRRIIDRLGLTRPCFRKTASFGHFGQAGFSWEEGLAA</sequence>
<dbReference type="InterPro" id="IPR022636">
    <property type="entry name" value="S-AdoMet_synthetase_sfam"/>
</dbReference>
<dbReference type="GO" id="GO:0005737">
    <property type="term" value="C:cytoplasm"/>
    <property type="evidence" value="ECO:0007669"/>
    <property type="project" value="UniProtKB-SubCell"/>
</dbReference>
<keyword evidence="12 14" id="KW-0630">Potassium</keyword>
<evidence type="ECO:0000259" key="18">
    <source>
        <dbReference type="Pfam" id="PF02773"/>
    </source>
</evidence>
<keyword evidence="7 19" id="KW-0808">Transferase</keyword>
<accession>A0A6B3RTU1</accession>
<proteinExistence type="inferred from homology"/>
<keyword evidence="8 14" id="KW-0479">Metal-binding</keyword>
<dbReference type="EMBL" id="JAAIKE010000014">
    <property type="protein sequence ID" value="NEX48626.1"/>
    <property type="molecule type" value="Genomic_DNA"/>
</dbReference>
<dbReference type="InterPro" id="IPR002133">
    <property type="entry name" value="S-AdoMet_synthetase"/>
</dbReference>
<organism evidence="19 20">
    <name type="scientific">Pseudotabrizicola algicola</name>
    <dbReference type="NCBI Taxonomy" id="2709381"/>
    <lineage>
        <taxon>Bacteria</taxon>
        <taxon>Pseudomonadati</taxon>
        <taxon>Pseudomonadota</taxon>
        <taxon>Alphaproteobacteria</taxon>
        <taxon>Rhodobacterales</taxon>
        <taxon>Paracoccaceae</taxon>
        <taxon>Pseudotabrizicola</taxon>
    </lineage>
</organism>
<dbReference type="FunFam" id="3.30.300.10:FF:000003">
    <property type="entry name" value="S-adenosylmethionine synthase"/>
    <property type="match status" value="1"/>
</dbReference>
<dbReference type="GO" id="GO:0005524">
    <property type="term" value="F:ATP binding"/>
    <property type="evidence" value="ECO:0007669"/>
    <property type="project" value="UniProtKB-KW"/>
</dbReference>
<evidence type="ECO:0000256" key="8">
    <source>
        <dbReference type="ARBA" id="ARBA00022723"/>
    </source>
</evidence>
<evidence type="ECO:0000256" key="15">
    <source>
        <dbReference type="RuleBase" id="RU004462"/>
    </source>
</evidence>
<dbReference type="GO" id="GO:0006556">
    <property type="term" value="P:S-adenosylmethionine biosynthetic process"/>
    <property type="evidence" value="ECO:0007669"/>
    <property type="project" value="UniProtKB-UniRule"/>
</dbReference>
<comment type="cofactor">
    <cofactor evidence="1">
        <name>Mg(2+)</name>
        <dbReference type="ChEBI" id="CHEBI:18420"/>
    </cofactor>
</comment>
<evidence type="ECO:0000256" key="2">
    <source>
        <dbReference type="ARBA" id="ARBA00001958"/>
    </source>
</evidence>
<evidence type="ECO:0000313" key="20">
    <source>
        <dbReference type="Proteomes" id="UP000481421"/>
    </source>
</evidence>